<evidence type="ECO:0000313" key="8">
    <source>
        <dbReference type="Proteomes" id="UP000288024"/>
    </source>
</evidence>
<dbReference type="GeneID" id="87619263"/>
<evidence type="ECO:0000259" key="6">
    <source>
        <dbReference type="Pfam" id="PF07992"/>
    </source>
</evidence>
<reference evidence="7 8" key="1">
    <citation type="submission" date="2019-01" db="EMBL/GenBank/DDBJ databases">
        <title>Bacillus sp. M5HDSG1-1, whole genome shotgun sequence.</title>
        <authorList>
            <person name="Tuo L."/>
        </authorList>
    </citation>
    <scope>NUCLEOTIDE SEQUENCE [LARGE SCALE GENOMIC DNA]</scope>
    <source>
        <strain evidence="7 8">M5HDSG1-1</strain>
    </source>
</reference>
<protein>
    <submittedName>
        <fullName evidence="7">NAD(P)/FAD-dependent oxidoreductase</fullName>
    </submittedName>
</protein>
<dbReference type="Proteomes" id="UP000288024">
    <property type="component" value="Unassembled WGS sequence"/>
</dbReference>
<dbReference type="GO" id="GO:0003955">
    <property type="term" value="F:NAD(P)H dehydrogenase (quinone) activity"/>
    <property type="evidence" value="ECO:0007669"/>
    <property type="project" value="TreeGrafter"/>
</dbReference>
<keyword evidence="8" id="KW-1185">Reference proteome</keyword>
<name>A0A437KBQ0_9BACI</name>
<proteinExistence type="inferred from homology"/>
<accession>A0A437KBQ0</accession>
<gene>
    <name evidence="7" type="ORF">EM808_09655</name>
</gene>
<dbReference type="InterPro" id="IPR036188">
    <property type="entry name" value="FAD/NAD-bd_sf"/>
</dbReference>
<dbReference type="GO" id="GO:0019646">
    <property type="term" value="P:aerobic electron transport chain"/>
    <property type="evidence" value="ECO:0007669"/>
    <property type="project" value="TreeGrafter"/>
</dbReference>
<feature type="domain" description="FAD/NAD(P)-binding" evidence="6">
    <location>
        <begin position="3"/>
        <end position="287"/>
    </location>
</feature>
<dbReference type="PRINTS" id="PR00368">
    <property type="entry name" value="FADPNR"/>
</dbReference>
<dbReference type="PANTHER" id="PTHR42913">
    <property type="entry name" value="APOPTOSIS-INDUCING FACTOR 1"/>
    <property type="match status" value="1"/>
</dbReference>
<keyword evidence="5" id="KW-0560">Oxidoreductase</keyword>
<evidence type="ECO:0000256" key="4">
    <source>
        <dbReference type="ARBA" id="ARBA00022827"/>
    </source>
</evidence>
<evidence type="ECO:0000313" key="7">
    <source>
        <dbReference type="EMBL" id="RVT63530.1"/>
    </source>
</evidence>
<dbReference type="Pfam" id="PF07992">
    <property type="entry name" value="Pyr_redox_2"/>
    <property type="match status" value="1"/>
</dbReference>
<comment type="cofactor">
    <cofactor evidence="1">
        <name>FAD</name>
        <dbReference type="ChEBI" id="CHEBI:57692"/>
    </cofactor>
</comment>
<dbReference type="PRINTS" id="PR00411">
    <property type="entry name" value="PNDRDTASEI"/>
</dbReference>
<dbReference type="SUPFAM" id="SSF51905">
    <property type="entry name" value="FAD/NAD(P)-binding domain"/>
    <property type="match status" value="2"/>
</dbReference>
<dbReference type="RefSeq" id="WP_127738007.1">
    <property type="nucleotide sequence ID" value="NZ_JASPBW010000017.1"/>
</dbReference>
<evidence type="ECO:0000256" key="2">
    <source>
        <dbReference type="ARBA" id="ARBA00005272"/>
    </source>
</evidence>
<comment type="caution">
    <text evidence="7">The sequence shown here is derived from an EMBL/GenBank/DDBJ whole genome shotgun (WGS) entry which is preliminary data.</text>
</comment>
<evidence type="ECO:0000256" key="1">
    <source>
        <dbReference type="ARBA" id="ARBA00001974"/>
    </source>
</evidence>
<sequence length="354" mass="38627">MKKLIILGGGYGGMTLLSRLISNLPYNIMVILIDKAPYHFLKTEFYALAAGTVSDEHIRVPFPKHPQVSILNAEVASIDRSVNAVNLVNGESMEYDDLVIGLGCEDNFHGITGAAEFTHSIQTKSKTQKTYTELNNLAAGAKVAIIGGGLSGVELASELAENRPDLNITLFDRGSTILSSYPPKVSAYVEKWFKDHHVKLHKNSNITLIEENTVFNKEDPLPFDCIVWTAGVMPSKIVADLTVEKDKKGRIILTNLHHLPADDKIFVVGDCASLNLPPSAQLAEKQAEQVAAVLIARWKGAKPPSLPPIKLKGVLGSLGKKHGFGFVANTALTGRIPRILKHSILWKNKNKKKS</sequence>
<organism evidence="7 8">
    <name type="scientific">Niallia taxi</name>
    <dbReference type="NCBI Taxonomy" id="2499688"/>
    <lineage>
        <taxon>Bacteria</taxon>
        <taxon>Bacillati</taxon>
        <taxon>Bacillota</taxon>
        <taxon>Bacilli</taxon>
        <taxon>Bacillales</taxon>
        <taxon>Bacillaceae</taxon>
        <taxon>Niallia</taxon>
    </lineage>
</organism>
<dbReference type="AlphaFoldDB" id="A0A437KBQ0"/>
<dbReference type="InterPro" id="IPR023753">
    <property type="entry name" value="FAD/NAD-binding_dom"/>
</dbReference>
<keyword evidence="4" id="KW-0274">FAD</keyword>
<evidence type="ECO:0000256" key="5">
    <source>
        <dbReference type="ARBA" id="ARBA00023002"/>
    </source>
</evidence>
<dbReference type="Gene3D" id="3.50.50.100">
    <property type="match status" value="1"/>
</dbReference>
<comment type="similarity">
    <text evidence="2">Belongs to the NADH dehydrogenase family.</text>
</comment>
<evidence type="ECO:0000256" key="3">
    <source>
        <dbReference type="ARBA" id="ARBA00022630"/>
    </source>
</evidence>
<dbReference type="InterPro" id="IPR051169">
    <property type="entry name" value="NADH-Q_oxidoreductase"/>
</dbReference>
<dbReference type="PANTHER" id="PTHR42913:SF3">
    <property type="entry name" value="64 KDA MITOCHONDRIAL NADH DEHYDROGENASE (EUROFUNG)"/>
    <property type="match status" value="1"/>
</dbReference>
<keyword evidence="3" id="KW-0285">Flavoprotein</keyword>
<dbReference type="EMBL" id="RZTZ01000003">
    <property type="protein sequence ID" value="RVT63530.1"/>
    <property type="molecule type" value="Genomic_DNA"/>
</dbReference>